<dbReference type="Gene3D" id="3.40.50.150">
    <property type="entry name" value="Vaccinia Virus protein VP39"/>
    <property type="match status" value="1"/>
</dbReference>
<dbReference type="RefSeq" id="WP_169564477.1">
    <property type="nucleotide sequence ID" value="NZ_JAAXYH010000007.1"/>
</dbReference>
<reference evidence="4" key="1">
    <citation type="submission" date="2020-04" db="EMBL/GenBank/DDBJ databases">
        <title>Description of Shewanella salipaludis sp. nov., isolated from a salt marsh.</title>
        <authorList>
            <person name="Park S."/>
            <person name="Yoon J.-H."/>
        </authorList>
    </citation>
    <scope>NUCLEOTIDE SEQUENCE</scope>
    <source>
        <strain evidence="4">SHSM-M6</strain>
    </source>
</reference>
<gene>
    <name evidence="4" type="ORF">HC757_11290</name>
</gene>
<keyword evidence="4" id="KW-0489">Methyltransferase</keyword>
<protein>
    <submittedName>
        <fullName evidence="4">SAM-dependent methyltransferase</fullName>
    </submittedName>
</protein>
<feature type="binding site" evidence="1">
    <location>
        <position position="25"/>
    </location>
    <ligand>
        <name>Zn(2+)</name>
        <dbReference type="ChEBI" id="CHEBI:29105"/>
    </ligand>
</feature>
<sequence length="278" mass="30915">MKLNFQCPVCAQPLLQHQASQGFYCQNKHHFDRSEQGYWVFVKPSKQKPTGDSRQQIRARRFLLETGIFAPMVARLASIMNSACVGRSEVSHLDLDCGEGFYLRALDVELSRSGGTLPSVQLGIADAENAIFAAAKAKTPGMLILGTGKKLPLADNSLDLITLIEKPLKGKECLRTLKADGALLMVTPGPRHLWQLKQRIYPDLSEKPFGANLPNGLTLTDCDRVSFNLDLSGEQVLTLLDTTPYAWRAGDRLRHEIQQADWHGLEIDFMLLTARKAE</sequence>
<evidence type="ECO:0000313" key="4">
    <source>
        <dbReference type="EMBL" id="NMH65749.1"/>
    </source>
</evidence>
<feature type="binding site" evidence="1">
    <location>
        <position position="10"/>
    </location>
    <ligand>
        <name>Zn(2+)</name>
        <dbReference type="ChEBI" id="CHEBI:29105"/>
    </ligand>
</feature>
<comment type="caution">
    <text evidence="4">The sequence shown here is derived from an EMBL/GenBank/DDBJ whole genome shotgun (WGS) entry which is preliminary data.</text>
</comment>
<dbReference type="GO" id="GO:0008168">
    <property type="term" value="F:methyltransferase activity"/>
    <property type="evidence" value="ECO:0007669"/>
    <property type="project" value="UniProtKB-KW"/>
</dbReference>
<name>A0A972FUV7_9GAMM</name>
<feature type="binding site" evidence="1">
    <location>
        <position position="29"/>
    </location>
    <ligand>
        <name>Zn(2+)</name>
        <dbReference type="ChEBI" id="CHEBI:29105"/>
    </ligand>
</feature>
<feature type="binding site" evidence="2">
    <location>
        <position position="192"/>
    </location>
    <ligand>
        <name>S-adenosyl-L-methionine</name>
        <dbReference type="ChEBI" id="CHEBI:59789"/>
    </ligand>
</feature>
<dbReference type="GO" id="GO:0046872">
    <property type="term" value="F:metal ion binding"/>
    <property type="evidence" value="ECO:0007669"/>
    <property type="project" value="UniProtKB-KW"/>
</dbReference>
<keyword evidence="1" id="KW-0862">Zinc</keyword>
<evidence type="ECO:0000259" key="3">
    <source>
        <dbReference type="Pfam" id="PF21302"/>
    </source>
</evidence>
<keyword evidence="2" id="KW-0949">S-adenosyl-L-methionine</keyword>
<proteinExistence type="predicted"/>
<dbReference type="SUPFAM" id="SSF53335">
    <property type="entry name" value="S-adenosyl-L-methionine-dependent methyltransferases"/>
    <property type="match status" value="1"/>
</dbReference>
<dbReference type="PANTHER" id="PTHR43460">
    <property type="entry name" value="METHYLTRANSFERASE"/>
    <property type="match status" value="1"/>
</dbReference>
<dbReference type="AlphaFoldDB" id="A0A972FUV7"/>
<keyword evidence="4" id="KW-0808">Transferase</keyword>
<dbReference type="InterPro" id="IPR029063">
    <property type="entry name" value="SAM-dependent_MTases_sf"/>
</dbReference>
<feature type="binding site" evidence="2">
    <location>
        <position position="69"/>
    </location>
    <ligand>
        <name>S-adenosyl-L-methionine</name>
        <dbReference type="ChEBI" id="CHEBI:59789"/>
    </ligand>
</feature>
<dbReference type="Proteomes" id="UP000737113">
    <property type="component" value="Unassembled WGS sequence"/>
</dbReference>
<dbReference type="PANTHER" id="PTHR43460:SF1">
    <property type="entry name" value="METHYLTRANSFERASE TYPE 11 DOMAIN-CONTAINING PROTEIN"/>
    <property type="match status" value="1"/>
</dbReference>
<dbReference type="InterPro" id="IPR048647">
    <property type="entry name" value="RlmA_N"/>
</dbReference>
<dbReference type="InterPro" id="IPR052939">
    <property type="entry name" value="23S_rRNA_MeTrnsfrase_RlmA"/>
</dbReference>
<dbReference type="InterPro" id="IPR016718">
    <property type="entry name" value="rRNA_m1G-MeTrfase_A_prd"/>
</dbReference>
<keyword evidence="1" id="KW-0479">Metal-binding</keyword>
<dbReference type="PIRSF" id="PIRSF018249">
    <property type="entry name" value="MyrA_prd"/>
    <property type="match status" value="1"/>
</dbReference>
<dbReference type="EMBL" id="JAAXYH010000007">
    <property type="protein sequence ID" value="NMH65749.1"/>
    <property type="molecule type" value="Genomic_DNA"/>
</dbReference>
<dbReference type="Pfam" id="PF21302">
    <property type="entry name" value="Zn_ribbon_RlmA"/>
    <property type="match status" value="1"/>
</dbReference>
<feature type="binding site" evidence="2">
    <location>
        <begin position="99"/>
        <end position="100"/>
    </location>
    <ligand>
        <name>S-adenosyl-L-methionine</name>
        <dbReference type="ChEBI" id="CHEBI:59789"/>
    </ligand>
</feature>
<evidence type="ECO:0000256" key="1">
    <source>
        <dbReference type="PIRSR" id="PIRSR018249-1"/>
    </source>
</evidence>
<evidence type="ECO:0000256" key="2">
    <source>
        <dbReference type="PIRSR" id="PIRSR018249-2"/>
    </source>
</evidence>
<feature type="domain" description="23S rRNA (guanine(745)-N(1))-methyltransferase N-terminal" evidence="3">
    <location>
        <begin position="5"/>
        <end position="38"/>
    </location>
</feature>
<feature type="binding site" evidence="1">
    <location>
        <position position="7"/>
    </location>
    <ligand>
        <name>Zn(2+)</name>
        <dbReference type="ChEBI" id="CHEBI:29105"/>
    </ligand>
</feature>
<evidence type="ECO:0000313" key="5">
    <source>
        <dbReference type="Proteomes" id="UP000737113"/>
    </source>
</evidence>
<organism evidence="4 5">
    <name type="scientific">Shewanella salipaludis</name>
    <dbReference type="NCBI Taxonomy" id="2723052"/>
    <lineage>
        <taxon>Bacteria</taxon>
        <taxon>Pseudomonadati</taxon>
        <taxon>Pseudomonadota</taxon>
        <taxon>Gammaproteobacteria</taxon>
        <taxon>Alteromonadales</taxon>
        <taxon>Shewanellaceae</taxon>
        <taxon>Shewanella</taxon>
    </lineage>
</organism>
<dbReference type="GO" id="GO:0032259">
    <property type="term" value="P:methylation"/>
    <property type="evidence" value="ECO:0007669"/>
    <property type="project" value="UniProtKB-KW"/>
</dbReference>
<accession>A0A972FUV7</accession>
<keyword evidence="5" id="KW-1185">Reference proteome</keyword>